<sequence length="66" mass="7865">MAKGGEELVKYITEQVVHYIETPRQVRKEARVRHKETRESWSVHWFGMIPLSVSMIIKAVRRRSKD</sequence>
<accession>A0A410WUG9</accession>
<dbReference type="GeneID" id="95375211"/>
<dbReference type="EMBL" id="JAMDMJ010000004">
    <property type="protein sequence ID" value="MCY9595189.1"/>
    <property type="molecule type" value="Genomic_DNA"/>
</dbReference>
<name>A0A410WUG9_9BACL</name>
<dbReference type="RefSeq" id="WP_042230793.1">
    <property type="nucleotide sequence ID" value="NZ_BQWH01000039.1"/>
</dbReference>
<reference evidence="2 3" key="1">
    <citation type="submission" date="2018-01" db="EMBL/GenBank/DDBJ databases">
        <title>The whole genome sequencing and assembly of Paenibacillus chitinolyticus KCCM 41400 strain.</title>
        <authorList>
            <person name="Kim J.-Y."/>
            <person name="Park M.-K."/>
            <person name="Lee Y.-J."/>
            <person name="Yi H."/>
            <person name="Bahn Y.-S."/>
            <person name="Kim J.F."/>
            <person name="Lee D.-W."/>
        </authorList>
    </citation>
    <scope>NUCLEOTIDE SEQUENCE [LARGE SCALE GENOMIC DNA]</scope>
    <source>
        <strain evidence="2 3">KCCM 41400</strain>
    </source>
</reference>
<evidence type="ECO:0000313" key="3">
    <source>
        <dbReference type="Proteomes" id="UP000288943"/>
    </source>
</evidence>
<dbReference type="Proteomes" id="UP000288943">
    <property type="component" value="Chromosome"/>
</dbReference>
<evidence type="ECO:0000313" key="2">
    <source>
        <dbReference type="EMBL" id="QAV18049.1"/>
    </source>
</evidence>
<dbReference type="Proteomes" id="UP001527202">
    <property type="component" value="Unassembled WGS sequence"/>
</dbReference>
<dbReference type="OrthoDB" id="2691835at2"/>
<evidence type="ECO:0000313" key="4">
    <source>
        <dbReference type="Proteomes" id="UP001527202"/>
    </source>
</evidence>
<dbReference type="Pfam" id="PF14038">
    <property type="entry name" value="YqzE"/>
    <property type="match status" value="1"/>
</dbReference>
<dbReference type="KEGG" id="pchi:PC41400_10375"/>
<dbReference type="EMBL" id="CP026520">
    <property type="protein sequence ID" value="QAV18049.1"/>
    <property type="molecule type" value="Genomic_DNA"/>
</dbReference>
<keyword evidence="4" id="KW-1185">Reference proteome</keyword>
<organism evidence="2 3">
    <name type="scientific">Paenibacillus chitinolyticus</name>
    <dbReference type="NCBI Taxonomy" id="79263"/>
    <lineage>
        <taxon>Bacteria</taxon>
        <taxon>Bacillati</taxon>
        <taxon>Bacillota</taxon>
        <taxon>Bacilli</taxon>
        <taxon>Bacillales</taxon>
        <taxon>Paenibacillaceae</taxon>
        <taxon>Paenibacillus</taxon>
    </lineage>
</organism>
<protein>
    <submittedName>
        <fullName evidence="2">YqzE family protein</fullName>
    </submittedName>
</protein>
<dbReference type="AlphaFoldDB" id="A0A410WUG9"/>
<proteinExistence type="predicted"/>
<gene>
    <name evidence="1" type="ORF">M5X16_05280</name>
    <name evidence="2" type="ORF">PC41400_10375</name>
</gene>
<evidence type="ECO:0000313" key="1">
    <source>
        <dbReference type="EMBL" id="MCY9595189.1"/>
    </source>
</evidence>
<reference evidence="1 4" key="2">
    <citation type="submission" date="2022-05" db="EMBL/GenBank/DDBJ databases">
        <title>Genome Sequencing of Bee-Associated Microbes.</title>
        <authorList>
            <person name="Dunlap C."/>
        </authorList>
    </citation>
    <scope>NUCLEOTIDE SEQUENCE [LARGE SCALE GENOMIC DNA]</scope>
    <source>
        <strain evidence="1 4">NRRL B-23120</strain>
    </source>
</reference>
<dbReference type="InterPro" id="IPR025622">
    <property type="entry name" value="YqzE"/>
</dbReference>